<name>A0A9D1HCY0_9FIRM</name>
<evidence type="ECO:0000256" key="4">
    <source>
        <dbReference type="ARBA" id="ARBA00022989"/>
    </source>
</evidence>
<evidence type="ECO:0000256" key="5">
    <source>
        <dbReference type="ARBA" id="ARBA00023136"/>
    </source>
</evidence>
<dbReference type="GO" id="GO:0046873">
    <property type="term" value="F:metal ion transmembrane transporter activity"/>
    <property type="evidence" value="ECO:0007669"/>
    <property type="project" value="InterPro"/>
</dbReference>
<comment type="similarity">
    <text evidence="2">Belongs to the CorA metal ion transporter (MIT) (TC 1.A.35) family.</text>
</comment>
<evidence type="ECO:0000256" key="3">
    <source>
        <dbReference type="ARBA" id="ARBA00022692"/>
    </source>
</evidence>
<comment type="subcellular location">
    <subcellularLocation>
        <location evidence="1">Membrane</location>
        <topology evidence="1">Multi-pass membrane protein</topology>
    </subcellularLocation>
</comment>
<organism evidence="7 8">
    <name type="scientific">Candidatus Allocopromorpha excrementavium</name>
    <dbReference type="NCBI Taxonomy" id="2840741"/>
    <lineage>
        <taxon>Bacteria</taxon>
        <taxon>Bacillati</taxon>
        <taxon>Bacillota</taxon>
        <taxon>Clostridia</taxon>
        <taxon>Eubacteriales</taxon>
        <taxon>Eubacteriaceae</taxon>
        <taxon>Eubacteriaceae incertae sedis</taxon>
        <taxon>Candidatus Allocopromorpha</taxon>
    </lineage>
</organism>
<dbReference type="Gene3D" id="1.20.58.340">
    <property type="entry name" value="Magnesium transport protein CorA, transmembrane region"/>
    <property type="match status" value="2"/>
</dbReference>
<dbReference type="AlphaFoldDB" id="A0A9D1HCY0"/>
<reference evidence="7" key="2">
    <citation type="journal article" date="2021" name="PeerJ">
        <title>Extensive microbial diversity within the chicken gut microbiome revealed by metagenomics and culture.</title>
        <authorList>
            <person name="Gilroy R."/>
            <person name="Ravi A."/>
            <person name="Getino M."/>
            <person name="Pursley I."/>
            <person name="Horton D.L."/>
            <person name="Alikhan N.F."/>
            <person name="Baker D."/>
            <person name="Gharbi K."/>
            <person name="Hall N."/>
            <person name="Watson M."/>
            <person name="Adriaenssens E.M."/>
            <person name="Foster-Nyarko E."/>
            <person name="Jarju S."/>
            <person name="Secka A."/>
            <person name="Antonio M."/>
            <person name="Oren A."/>
            <person name="Chaudhuri R.R."/>
            <person name="La Ragione R."/>
            <person name="Hildebrand F."/>
            <person name="Pallen M.J."/>
        </authorList>
    </citation>
    <scope>NUCLEOTIDE SEQUENCE</scope>
    <source>
        <strain evidence="7">CHK176-22527</strain>
    </source>
</reference>
<dbReference type="InterPro" id="IPR045863">
    <property type="entry name" value="CorA_TM1_TM2"/>
</dbReference>
<dbReference type="GO" id="GO:0016020">
    <property type="term" value="C:membrane"/>
    <property type="evidence" value="ECO:0007669"/>
    <property type="project" value="UniProtKB-SubCell"/>
</dbReference>
<evidence type="ECO:0000313" key="7">
    <source>
        <dbReference type="EMBL" id="HIT99309.1"/>
    </source>
</evidence>
<keyword evidence="4 6" id="KW-1133">Transmembrane helix</keyword>
<keyword evidence="5 6" id="KW-0472">Membrane</keyword>
<dbReference type="Proteomes" id="UP000824159">
    <property type="component" value="Unassembled WGS sequence"/>
</dbReference>
<evidence type="ECO:0000256" key="1">
    <source>
        <dbReference type="ARBA" id="ARBA00004141"/>
    </source>
</evidence>
<accession>A0A9D1HCY0</accession>
<keyword evidence="3 6" id="KW-0812">Transmembrane</keyword>
<dbReference type="CDD" id="cd12827">
    <property type="entry name" value="EcCorA_ZntB-like_u2"/>
    <property type="match status" value="1"/>
</dbReference>
<dbReference type="SUPFAM" id="SSF143865">
    <property type="entry name" value="CorA soluble domain-like"/>
    <property type="match status" value="1"/>
</dbReference>
<dbReference type="Pfam" id="PF01544">
    <property type="entry name" value="CorA"/>
    <property type="match status" value="1"/>
</dbReference>
<evidence type="ECO:0000256" key="6">
    <source>
        <dbReference type="SAM" id="Phobius"/>
    </source>
</evidence>
<comment type="caution">
    <text evidence="7">The sequence shown here is derived from an EMBL/GenBank/DDBJ whole genome shotgun (WGS) entry which is preliminary data.</text>
</comment>
<gene>
    <name evidence="7" type="ORF">IAD12_03540</name>
</gene>
<dbReference type="InterPro" id="IPR045861">
    <property type="entry name" value="CorA_cytoplasmic_dom"/>
</dbReference>
<dbReference type="SUPFAM" id="SSF144083">
    <property type="entry name" value="Magnesium transport protein CorA, transmembrane region"/>
    <property type="match status" value="1"/>
</dbReference>
<evidence type="ECO:0000256" key="2">
    <source>
        <dbReference type="ARBA" id="ARBA00009765"/>
    </source>
</evidence>
<feature type="transmembrane region" description="Helical" evidence="6">
    <location>
        <begin position="254"/>
        <end position="274"/>
    </location>
</feature>
<protein>
    <submittedName>
        <fullName evidence="7">Magnesium transporter CorA family protein</fullName>
    </submittedName>
</protein>
<evidence type="ECO:0000313" key="8">
    <source>
        <dbReference type="Proteomes" id="UP000824159"/>
    </source>
</evidence>
<dbReference type="PANTHER" id="PTHR47891:SF2">
    <property type="entry name" value="MAGNESIUM AND COBALT TRANSPORTER"/>
    <property type="match status" value="1"/>
</dbReference>
<dbReference type="PANTHER" id="PTHR47891">
    <property type="entry name" value="TRANSPORTER-RELATED"/>
    <property type="match status" value="1"/>
</dbReference>
<dbReference type="InterPro" id="IPR002523">
    <property type="entry name" value="MgTranspt_CorA/ZnTranspt_ZntB"/>
</dbReference>
<dbReference type="Gene3D" id="3.30.460.20">
    <property type="entry name" value="CorA soluble domain-like"/>
    <property type="match status" value="1"/>
</dbReference>
<proteinExistence type="inferred from homology"/>
<sequence>MLKIYKTRNGILSETTEHEEGVWVDLANPSPEEINTIAEQYKIDADDIIAILDDEETSRVEQSEGYTFILVDIPSEEVRHDRAAYTTIPLGVFLTKHNIITVCAEQSDILSSFIKRTNQSFSTKKQTRFVYQLLYAVAVEYQRLLRYIDRTRKDIENRAINNKTEDTDLIDLHELESNLVYFTASLKSNMLVIDRLVRYERIKHYSEDTELLDDVVIENQQAVEMTDIYINIMHGSRELISNIINDKLNRVMKLLTAITLVMGIPTIISGIYGMNVDGRWMPLSETAHGFGIICIGTAVICILVLIIMKKRKLL</sequence>
<dbReference type="EMBL" id="DVLX01000036">
    <property type="protein sequence ID" value="HIT99309.1"/>
    <property type="molecule type" value="Genomic_DNA"/>
</dbReference>
<dbReference type="InterPro" id="IPR047199">
    <property type="entry name" value="CorA-like"/>
</dbReference>
<feature type="transmembrane region" description="Helical" evidence="6">
    <location>
        <begin position="286"/>
        <end position="308"/>
    </location>
</feature>
<reference evidence="7" key="1">
    <citation type="submission" date="2020-10" db="EMBL/GenBank/DDBJ databases">
        <authorList>
            <person name="Gilroy R."/>
        </authorList>
    </citation>
    <scope>NUCLEOTIDE SEQUENCE</scope>
    <source>
        <strain evidence="7">CHK176-22527</strain>
    </source>
</reference>